<accession>A0A0C9Z5B2</accession>
<reference evidence="2" key="2">
    <citation type="submission" date="2015-01" db="EMBL/GenBank/DDBJ databases">
        <title>Evolutionary Origins and Diversification of the Mycorrhizal Mutualists.</title>
        <authorList>
            <consortium name="DOE Joint Genome Institute"/>
            <consortium name="Mycorrhizal Genomics Consortium"/>
            <person name="Kohler A."/>
            <person name="Kuo A."/>
            <person name="Nagy L.G."/>
            <person name="Floudas D."/>
            <person name="Copeland A."/>
            <person name="Barry K.W."/>
            <person name="Cichocki N."/>
            <person name="Veneault-Fourrey C."/>
            <person name="LaButti K."/>
            <person name="Lindquist E.A."/>
            <person name="Lipzen A."/>
            <person name="Lundell T."/>
            <person name="Morin E."/>
            <person name="Murat C."/>
            <person name="Riley R."/>
            <person name="Ohm R."/>
            <person name="Sun H."/>
            <person name="Tunlid A."/>
            <person name="Henrissat B."/>
            <person name="Grigoriev I.V."/>
            <person name="Hibbett D.S."/>
            <person name="Martin F."/>
        </authorList>
    </citation>
    <scope>NUCLEOTIDE SEQUENCE [LARGE SCALE GENOMIC DNA]</scope>
    <source>
        <strain evidence="2">UH-Slu-Lm8-n1</strain>
    </source>
</reference>
<gene>
    <name evidence="1" type="ORF">CY34DRAFT_757573</name>
</gene>
<organism evidence="1 2">
    <name type="scientific">Suillus luteus UH-Slu-Lm8-n1</name>
    <dbReference type="NCBI Taxonomy" id="930992"/>
    <lineage>
        <taxon>Eukaryota</taxon>
        <taxon>Fungi</taxon>
        <taxon>Dikarya</taxon>
        <taxon>Basidiomycota</taxon>
        <taxon>Agaricomycotina</taxon>
        <taxon>Agaricomycetes</taxon>
        <taxon>Agaricomycetidae</taxon>
        <taxon>Boletales</taxon>
        <taxon>Suillineae</taxon>
        <taxon>Suillaceae</taxon>
        <taxon>Suillus</taxon>
    </lineage>
</organism>
<dbReference type="InParanoid" id="A0A0C9Z5B2"/>
<dbReference type="EMBL" id="KN836180">
    <property type="protein sequence ID" value="KIK32590.1"/>
    <property type="molecule type" value="Genomic_DNA"/>
</dbReference>
<evidence type="ECO:0000313" key="2">
    <source>
        <dbReference type="Proteomes" id="UP000054485"/>
    </source>
</evidence>
<sequence>MDKSCDATLSLSWKPSEWLYSMLDCLDLEVVSFTLVDQVVSLIMSLHGTQMLSPKLLMDKRPVISLVKKLFRHLHTDLAICHMRAVSLMWSIDSMSRPH</sequence>
<dbReference type="HOGENOM" id="CLU_2321910_0_0_1"/>
<evidence type="ECO:0000313" key="1">
    <source>
        <dbReference type="EMBL" id="KIK32590.1"/>
    </source>
</evidence>
<dbReference type="Proteomes" id="UP000054485">
    <property type="component" value="Unassembled WGS sequence"/>
</dbReference>
<reference evidence="1 2" key="1">
    <citation type="submission" date="2014-04" db="EMBL/GenBank/DDBJ databases">
        <authorList>
            <consortium name="DOE Joint Genome Institute"/>
            <person name="Kuo A."/>
            <person name="Ruytinx J."/>
            <person name="Rineau F."/>
            <person name="Colpaert J."/>
            <person name="Kohler A."/>
            <person name="Nagy L.G."/>
            <person name="Floudas D."/>
            <person name="Copeland A."/>
            <person name="Barry K.W."/>
            <person name="Cichocki N."/>
            <person name="Veneault-Fourrey C."/>
            <person name="LaButti K."/>
            <person name="Lindquist E.A."/>
            <person name="Lipzen A."/>
            <person name="Lundell T."/>
            <person name="Morin E."/>
            <person name="Murat C."/>
            <person name="Sun H."/>
            <person name="Tunlid A."/>
            <person name="Henrissat B."/>
            <person name="Grigoriev I.V."/>
            <person name="Hibbett D.S."/>
            <person name="Martin F."/>
            <person name="Nordberg H.P."/>
            <person name="Cantor M.N."/>
            <person name="Hua S.X."/>
        </authorList>
    </citation>
    <scope>NUCLEOTIDE SEQUENCE [LARGE SCALE GENOMIC DNA]</scope>
    <source>
        <strain evidence="1 2">UH-Slu-Lm8-n1</strain>
    </source>
</reference>
<name>A0A0C9Z5B2_9AGAM</name>
<keyword evidence="2" id="KW-1185">Reference proteome</keyword>
<protein>
    <submittedName>
        <fullName evidence="1">Uncharacterized protein</fullName>
    </submittedName>
</protein>
<dbReference type="STRING" id="930992.A0A0C9Z5B2"/>
<proteinExistence type="predicted"/>
<dbReference type="OrthoDB" id="10408383at2759"/>
<dbReference type="AlphaFoldDB" id="A0A0C9Z5B2"/>